<keyword evidence="2" id="KW-1185">Reference proteome</keyword>
<organism evidence="1 2">
    <name type="scientific">Streptomyces humicola</name>
    <dbReference type="NCBI Taxonomy" id="2953240"/>
    <lineage>
        <taxon>Bacteria</taxon>
        <taxon>Bacillati</taxon>
        <taxon>Actinomycetota</taxon>
        <taxon>Actinomycetes</taxon>
        <taxon>Kitasatosporales</taxon>
        <taxon>Streptomycetaceae</taxon>
        <taxon>Streptomyces</taxon>
    </lineage>
</organism>
<sequence>MRGRTAFRLADGWTFPDVPAESYELIIRVYGADGCMGPLEPEPKALGHEIGVVIEAVADSQHLADTVCSFARSTMLHYGYPGRLSTAGNLAFPHSPSDLHGGAVYRWSIHHLMSVDDPCALFPVEYTDYPGERP</sequence>
<reference evidence="1" key="1">
    <citation type="submission" date="2022-06" db="EMBL/GenBank/DDBJ databases">
        <title>Draft genome sequence of Streptomyces sp. RB6PN25 isolated from peat swamp forest in Thailand.</title>
        <authorList>
            <person name="Duangmal K."/>
            <person name="Klaysubun C."/>
        </authorList>
    </citation>
    <scope>NUCLEOTIDE SEQUENCE</scope>
    <source>
        <strain evidence="1">RB6PN25</strain>
    </source>
</reference>
<proteinExistence type="predicted"/>
<evidence type="ECO:0000313" key="1">
    <source>
        <dbReference type="EMBL" id="MCQ4082359.1"/>
    </source>
</evidence>
<dbReference type="Proteomes" id="UP001057702">
    <property type="component" value="Unassembled WGS sequence"/>
</dbReference>
<dbReference type="EMBL" id="JANFNG010000013">
    <property type="protein sequence ID" value="MCQ4082359.1"/>
    <property type="molecule type" value="Genomic_DNA"/>
</dbReference>
<gene>
    <name evidence="1" type="ORF">NGB36_17570</name>
</gene>
<comment type="caution">
    <text evidence="1">The sequence shown here is derived from an EMBL/GenBank/DDBJ whole genome shotgun (WGS) entry which is preliminary data.</text>
</comment>
<protein>
    <submittedName>
        <fullName evidence="1">Uncharacterized protein</fullName>
    </submittedName>
</protein>
<dbReference type="RefSeq" id="WP_255921273.1">
    <property type="nucleotide sequence ID" value="NZ_JANFNG010000013.1"/>
</dbReference>
<name>A0ABT1PXI7_9ACTN</name>
<accession>A0ABT1PXI7</accession>
<evidence type="ECO:0000313" key="2">
    <source>
        <dbReference type="Proteomes" id="UP001057702"/>
    </source>
</evidence>